<evidence type="ECO:0000313" key="1">
    <source>
        <dbReference type="EMBL" id="MEK7953947.1"/>
    </source>
</evidence>
<comment type="caution">
    <text evidence="1">The sequence shown here is derived from an EMBL/GenBank/DDBJ whole genome shotgun (WGS) entry which is preliminary data.</text>
</comment>
<sequence length="65" mass="7136">MLIDRLRNLGIALICTALTLAAWKIRLRGQAVAPRSSVPMGELTIPVEIVEAGQAPQVREIRMAR</sequence>
<organism evidence="1 2">
    <name type="scientific">Luteolibacter soli</name>
    <dbReference type="NCBI Taxonomy" id="3135280"/>
    <lineage>
        <taxon>Bacteria</taxon>
        <taxon>Pseudomonadati</taxon>
        <taxon>Verrucomicrobiota</taxon>
        <taxon>Verrucomicrobiia</taxon>
        <taxon>Verrucomicrobiales</taxon>
        <taxon>Verrucomicrobiaceae</taxon>
        <taxon>Luteolibacter</taxon>
    </lineage>
</organism>
<reference evidence="1 2" key="1">
    <citation type="submission" date="2024-04" db="EMBL/GenBank/DDBJ databases">
        <title>Luteolibacter sp. isolated from soil.</title>
        <authorList>
            <person name="An J."/>
        </authorList>
    </citation>
    <scope>NUCLEOTIDE SEQUENCE [LARGE SCALE GENOMIC DNA]</scope>
    <source>
        <strain evidence="1 2">Y139</strain>
    </source>
</reference>
<evidence type="ECO:0000313" key="2">
    <source>
        <dbReference type="Proteomes" id="UP001371305"/>
    </source>
</evidence>
<accession>A0ABU9B4P1</accession>
<proteinExistence type="predicted"/>
<dbReference type="Proteomes" id="UP001371305">
    <property type="component" value="Unassembled WGS sequence"/>
</dbReference>
<protein>
    <recommendedName>
        <fullName evidence="3">Efflux transporter periplasmic adaptor subunit</fullName>
    </recommendedName>
</protein>
<dbReference type="EMBL" id="JBBUKT010000014">
    <property type="protein sequence ID" value="MEK7953947.1"/>
    <property type="molecule type" value="Genomic_DNA"/>
</dbReference>
<dbReference type="RefSeq" id="WP_341407715.1">
    <property type="nucleotide sequence ID" value="NZ_JBBUKT010000014.1"/>
</dbReference>
<keyword evidence="2" id="KW-1185">Reference proteome</keyword>
<evidence type="ECO:0008006" key="3">
    <source>
        <dbReference type="Google" id="ProtNLM"/>
    </source>
</evidence>
<gene>
    <name evidence="1" type="ORF">WKV53_25750</name>
</gene>
<name>A0ABU9B4P1_9BACT</name>